<dbReference type="InterPro" id="IPR029058">
    <property type="entry name" value="AB_hydrolase_fold"/>
</dbReference>
<accession>A0A6I9TSA8</accession>
<gene>
    <name evidence="3 4" type="primary">LOC105166480</name>
</gene>
<dbReference type="GO" id="GO:0016787">
    <property type="term" value="F:hydrolase activity"/>
    <property type="evidence" value="ECO:0007669"/>
    <property type="project" value="UniProtKB-ARBA"/>
</dbReference>
<sequence length="388" mass="43055">MAGSSTFSAMAISKIDFPVLLSQKITHKNSPSLLSLKRRALYCSKRFLIPRRISGIRISKHNAFSVFSSLVDNFSVDGAEASECPPLHEIITSTWKWRGYSIRYQYSGTGGPALVLVHGFGANSDHWRKNLPVLALSHRVYAIDLIGYGYSDKPNPRELQVKSFYTFETWASQLNDFCMEIVRDEAFFICNSIGGLVGLQAAVMDPAICKGIILLNISLRMLHIKKQPWYGRPLIKSFQSLLRNTALGKFFFRTVATPESVRNILCQCYYDTSQVTDELVKIILEPGLDPGAADVFLEFICYSAGPLPEELLPQVKCPVLVAWGDKDPWEPIELGKAYAQFDTVEDFVVLPNVGHCPQDEAPHLVNPVITSFVARHAPATAAPSPAAS</sequence>
<reference evidence="3 4" key="1">
    <citation type="submission" date="2025-04" db="UniProtKB">
        <authorList>
            <consortium name="RefSeq"/>
        </authorList>
    </citation>
    <scope>IDENTIFICATION</scope>
</reference>
<protein>
    <submittedName>
        <fullName evidence="3 4">Pheophytinase, chloroplastic</fullName>
    </submittedName>
</protein>
<dbReference type="PRINTS" id="PR00111">
    <property type="entry name" value="ABHYDROLASE"/>
</dbReference>
<proteinExistence type="predicted"/>
<feature type="domain" description="AB hydrolase-1" evidence="1">
    <location>
        <begin position="112"/>
        <end position="362"/>
    </location>
</feature>
<dbReference type="OrthoDB" id="408373at2759"/>
<dbReference type="RefSeq" id="XP_011084153.1">
    <property type="nucleotide sequence ID" value="XM_011085851.2"/>
</dbReference>
<dbReference type="PANTHER" id="PTHR43689">
    <property type="entry name" value="HYDROLASE"/>
    <property type="match status" value="1"/>
</dbReference>
<evidence type="ECO:0000313" key="4">
    <source>
        <dbReference type="RefSeq" id="XP_011084153.1"/>
    </source>
</evidence>
<dbReference type="InterPro" id="IPR000073">
    <property type="entry name" value="AB_hydrolase_1"/>
</dbReference>
<evidence type="ECO:0000313" key="2">
    <source>
        <dbReference type="Proteomes" id="UP000504604"/>
    </source>
</evidence>
<dbReference type="RefSeq" id="XP_011084152.1">
    <property type="nucleotide sequence ID" value="XM_011085850.2"/>
</dbReference>
<organism evidence="2 4">
    <name type="scientific">Sesamum indicum</name>
    <name type="common">Oriental sesame</name>
    <name type="synonym">Sesamum orientale</name>
    <dbReference type="NCBI Taxonomy" id="4182"/>
    <lineage>
        <taxon>Eukaryota</taxon>
        <taxon>Viridiplantae</taxon>
        <taxon>Streptophyta</taxon>
        <taxon>Embryophyta</taxon>
        <taxon>Tracheophyta</taxon>
        <taxon>Spermatophyta</taxon>
        <taxon>Magnoliopsida</taxon>
        <taxon>eudicotyledons</taxon>
        <taxon>Gunneridae</taxon>
        <taxon>Pentapetalae</taxon>
        <taxon>asterids</taxon>
        <taxon>lamiids</taxon>
        <taxon>Lamiales</taxon>
        <taxon>Pedaliaceae</taxon>
        <taxon>Sesamum</taxon>
    </lineage>
</organism>
<dbReference type="KEGG" id="sind:105166480"/>
<dbReference type="FunFam" id="3.40.50.1820:FF:000875">
    <property type="entry name" value="Os07g0575800 protein"/>
    <property type="match status" value="1"/>
</dbReference>
<dbReference type="SUPFAM" id="SSF53474">
    <property type="entry name" value="alpha/beta-Hydrolases"/>
    <property type="match status" value="1"/>
</dbReference>
<dbReference type="PANTHER" id="PTHR43689:SF53">
    <property type="entry name" value="ALPHA_BETA-HYDROLASES SUPERFAMILY PROTEIN"/>
    <property type="match status" value="1"/>
</dbReference>
<evidence type="ECO:0000313" key="3">
    <source>
        <dbReference type="RefSeq" id="XP_011084152.1"/>
    </source>
</evidence>
<dbReference type="GeneID" id="105166480"/>
<dbReference type="Gene3D" id="3.40.50.1820">
    <property type="entry name" value="alpha/beta hydrolase"/>
    <property type="match status" value="1"/>
</dbReference>
<dbReference type="Pfam" id="PF00561">
    <property type="entry name" value="Abhydrolase_1"/>
    <property type="match status" value="1"/>
</dbReference>
<keyword evidence="2" id="KW-1185">Reference proteome</keyword>
<evidence type="ECO:0000259" key="1">
    <source>
        <dbReference type="Pfam" id="PF00561"/>
    </source>
</evidence>
<name>A0A6I9TSA8_SESIN</name>
<dbReference type="AlphaFoldDB" id="A0A6I9TSA8"/>
<dbReference type="Proteomes" id="UP000504604">
    <property type="component" value="Linkage group LG7"/>
</dbReference>